<evidence type="ECO:0000259" key="4">
    <source>
        <dbReference type="PROSITE" id="PS50110"/>
    </source>
</evidence>
<dbReference type="GO" id="GO:0000160">
    <property type="term" value="P:phosphorelay signal transduction system"/>
    <property type="evidence" value="ECO:0007669"/>
    <property type="project" value="UniProtKB-KW"/>
</dbReference>
<dbReference type="PANTHER" id="PTHR45339">
    <property type="entry name" value="HYBRID SIGNAL TRANSDUCTION HISTIDINE KINASE J"/>
    <property type="match status" value="1"/>
</dbReference>
<reference evidence="5" key="1">
    <citation type="submission" date="2022-01" db="EMBL/GenBank/DDBJ databases">
        <title>Whole genome-based taxonomy of the Shewanellaceae.</title>
        <authorList>
            <person name="Martin-Rodriguez A.J."/>
        </authorList>
    </citation>
    <scope>NUCLEOTIDE SEQUENCE</scope>
    <source>
        <strain evidence="5">DSM 23803</strain>
    </source>
</reference>
<evidence type="ECO:0000256" key="1">
    <source>
        <dbReference type="ARBA" id="ARBA00022553"/>
    </source>
</evidence>
<dbReference type="InterPro" id="IPR001789">
    <property type="entry name" value="Sig_transdc_resp-reg_receiver"/>
</dbReference>
<evidence type="ECO:0000256" key="3">
    <source>
        <dbReference type="PROSITE-ProRule" id="PRU00169"/>
    </source>
</evidence>
<dbReference type="Proteomes" id="UP001139408">
    <property type="component" value="Unassembled WGS sequence"/>
</dbReference>
<feature type="domain" description="Response regulatory" evidence="4">
    <location>
        <begin position="1"/>
        <end position="68"/>
    </location>
</feature>
<gene>
    <name evidence="5" type="ORF">L2749_06760</name>
</gene>
<dbReference type="Gene3D" id="3.40.50.2300">
    <property type="match status" value="1"/>
</dbReference>
<dbReference type="PANTHER" id="PTHR45339:SF1">
    <property type="entry name" value="HYBRID SIGNAL TRANSDUCTION HISTIDINE KINASE J"/>
    <property type="match status" value="1"/>
</dbReference>
<sequence>MPILDGYKATELIRRGEAGELMAEVTIIAMTADAMEGDREACLKVGMDDFISKPIDKAAFLHKVMYWLEQTDLDVS</sequence>
<accession>A0A9X1ZAN2</accession>
<proteinExistence type="predicted"/>
<evidence type="ECO:0000313" key="5">
    <source>
        <dbReference type="EMBL" id="MCL1104960.1"/>
    </source>
</evidence>
<comment type="caution">
    <text evidence="3">Lacks conserved residue(s) required for the propagation of feature annotation.</text>
</comment>
<organism evidence="5 6">
    <name type="scientific">Shewanella algicola</name>
    <dbReference type="NCBI Taxonomy" id="640633"/>
    <lineage>
        <taxon>Bacteria</taxon>
        <taxon>Pseudomonadati</taxon>
        <taxon>Pseudomonadota</taxon>
        <taxon>Gammaproteobacteria</taxon>
        <taxon>Alteromonadales</taxon>
        <taxon>Shewanellaceae</taxon>
        <taxon>Shewanella</taxon>
    </lineage>
</organism>
<dbReference type="InterPro" id="IPR011006">
    <property type="entry name" value="CheY-like_superfamily"/>
</dbReference>
<dbReference type="SUPFAM" id="SSF52172">
    <property type="entry name" value="CheY-like"/>
    <property type="match status" value="1"/>
</dbReference>
<dbReference type="CDD" id="cd17546">
    <property type="entry name" value="REC_hyHK_CKI1_RcsC-like"/>
    <property type="match status" value="1"/>
</dbReference>
<keyword evidence="2" id="KW-0902">Two-component regulatory system</keyword>
<dbReference type="AlphaFoldDB" id="A0A9X1ZAN2"/>
<evidence type="ECO:0000256" key="2">
    <source>
        <dbReference type="ARBA" id="ARBA00023012"/>
    </source>
</evidence>
<name>A0A9X1ZAN2_9GAMM</name>
<dbReference type="EMBL" id="JAKILJ010000012">
    <property type="protein sequence ID" value="MCL1104960.1"/>
    <property type="molecule type" value="Genomic_DNA"/>
</dbReference>
<dbReference type="Pfam" id="PF00072">
    <property type="entry name" value="Response_reg"/>
    <property type="match status" value="1"/>
</dbReference>
<protein>
    <submittedName>
        <fullName evidence="5">Response regulator</fullName>
    </submittedName>
</protein>
<evidence type="ECO:0000313" key="6">
    <source>
        <dbReference type="Proteomes" id="UP001139408"/>
    </source>
</evidence>
<keyword evidence="1" id="KW-0597">Phosphoprotein</keyword>
<dbReference type="PROSITE" id="PS50110">
    <property type="entry name" value="RESPONSE_REGULATORY"/>
    <property type="match status" value="1"/>
</dbReference>
<comment type="caution">
    <text evidence="5">The sequence shown here is derived from an EMBL/GenBank/DDBJ whole genome shotgun (WGS) entry which is preliminary data.</text>
</comment>
<keyword evidence="6" id="KW-1185">Reference proteome</keyword>